<sequence>MGSWVALSKLFTSRYEELGNAAAYPDLITPGTSACSVVDYPLEAQESSERLSNDLYSTFTIHSTISKS</sequence>
<comment type="caution">
    <text evidence="1">The sequence shown here is derived from an EMBL/GenBank/DDBJ whole genome shotgun (WGS) entry which is preliminary data.</text>
</comment>
<gene>
    <name evidence="1" type="ORF">N7517_004693</name>
</gene>
<proteinExistence type="predicted"/>
<name>A0A9W9V8I2_9EURO</name>
<reference evidence="1" key="1">
    <citation type="submission" date="2022-12" db="EMBL/GenBank/DDBJ databases">
        <authorList>
            <person name="Petersen C."/>
        </authorList>
    </citation>
    <scope>NUCLEOTIDE SEQUENCE</scope>
    <source>
        <strain evidence="1">IBT 3081</strain>
    </source>
</reference>
<evidence type="ECO:0000313" key="2">
    <source>
        <dbReference type="Proteomes" id="UP001147752"/>
    </source>
</evidence>
<dbReference type="RefSeq" id="XP_056578673.1">
    <property type="nucleotide sequence ID" value="XM_056722423.1"/>
</dbReference>
<dbReference type="GeneID" id="81461606"/>
<keyword evidence="2" id="KW-1185">Reference proteome</keyword>
<protein>
    <submittedName>
        <fullName evidence="1">Uncharacterized protein</fullName>
    </submittedName>
</protein>
<organism evidence="1 2">
    <name type="scientific">Penicillium concentricum</name>
    <dbReference type="NCBI Taxonomy" id="293559"/>
    <lineage>
        <taxon>Eukaryota</taxon>
        <taxon>Fungi</taxon>
        <taxon>Dikarya</taxon>
        <taxon>Ascomycota</taxon>
        <taxon>Pezizomycotina</taxon>
        <taxon>Eurotiomycetes</taxon>
        <taxon>Eurotiomycetidae</taxon>
        <taxon>Eurotiales</taxon>
        <taxon>Aspergillaceae</taxon>
        <taxon>Penicillium</taxon>
    </lineage>
</organism>
<accession>A0A9W9V8I2</accession>
<reference evidence="1" key="2">
    <citation type="journal article" date="2023" name="IMA Fungus">
        <title>Comparative genomic study of the Penicillium genus elucidates a diverse pangenome and 15 lateral gene transfer events.</title>
        <authorList>
            <person name="Petersen C."/>
            <person name="Sorensen T."/>
            <person name="Nielsen M.R."/>
            <person name="Sondergaard T.E."/>
            <person name="Sorensen J.L."/>
            <person name="Fitzpatrick D.A."/>
            <person name="Frisvad J.C."/>
            <person name="Nielsen K.L."/>
        </authorList>
    </citation>
    <scope>NUCLEOTIDE SEQUENCE</scope>
    <source>
        <strain evidence="1">IBT 3081</strain>
    </source>
</reference>
<evidence type="ECO:0000313" key="1">
    <source>
        <dbReference type="EMBL" id="KAJ5372687.1"/>
    </source>
</evidence>
<dbReference type="EMBL" id="JAPZBT010000002">
    <property type="protein sequence ID" value="KAJ5372687.1"/>
    <property type="molecule type" value="Genomic_DNA"/>
</dbReference>
<dbReference type="Proteomes" id="UP001147752">
    <property type="component" value="Unassembled WGS sequence"/>
</dbReference>
<dbReference type="AlphaFoldDB" id="A0A9W9V8I2"/>